<name>A0A0A6PGK1_9GAMM</name>
<dbReference type="Proteomes" id="UP000030428">
    <property type="component" value="Unassembled WGS sequence"/>
</dbReference>
<keyword evidence="2" id="KW-1185">Reference proteome</keyword>
<gene>
    <name evidence="1" type="ORF">PN36_04200</name>
</gene>
<evidence type="ECO:0008006" key="3">
    <source>
        <dbReference type="Google" id="ProtNLM"/>
    </source>
</evidence>
<dbReference type="InterPro" id="IPR002636">
    <property type="entry name" value="DUF29"/>
</dbReference>
<dbReference type="PANTHER" id="PTHR34235:SF4">
    <property type="entry name" value="SLR0291 PROTEIN"/>
    <property type="match status" value="1"/>
</dbReference>
<comment type="caution">
    <text evidence="1">The sequence shown here is derived from an EMBL/GenBank/DDBJ whole genome shotgun (WGS) entry which is preliminary data.</text>
</comment>
<sequence length="144" mass="17035">MSTILPTDFYAWTQKTSQLLLDGNYHQVDMQMIAEEIKSMGASERRELINRLAVLIMHLLKWQYQSGLRSRSWKLTIVEQRREIHELLEDSPSLKARLCEKFPLAYNKAILKTEKETNLPRKTFPQNCPYTLEQVLDEQFYPTD</sequence>
<organism evidence="1 2">
    <name type="scientific">Candidatus Thiomargarita nelsonii</name>
    <dbReference type="NCBI Taxonomy" id="1003181"/>
    <lineage>
        <taxon>Bacteria</taxon>
        <taxon>Pseudomonadati</taxon>
        <taxon>Pseudomonadota</taxon>
        <taxon>Gammaproteobacteria</taxon>
        <taxon>Thiotrichales</taxon>
        <taxon>Thiotrichaceae</taxon>
        <taxon>Thiomargarita</taxon>
    </lineage>
</organism>
<dbReference type="Pfam" id="PF01724">
    <property type="entry name" value="DUF29"/>
    <property type="match status" value="1"/>
</dbReference>
<accession>A0A0A6PGK1</accession>
<proteinExistence type="predicted"/>
<reference evidence="1 2" key="1">
    <citation type="journal article" date="2016" name="Front. Microbiol.">
        <title>Single-Cell (Meta-)Genomics of a Dimorphic Candidatus Thiomargarita nelsonii Reveals Genomic Plasticity.</title>
        <authorList>
            <person name="Flood B.E."/>
            <person name="Fliss P."/>
            <person name="Jones D.S."/>
            <person name="Dick G.J."/>
            <person name="Jain S."/>
            <person name="Kaster A.K."/>
            <person name="Winkel M."/>
            <person name="Mussmann M."/>
            <person name="Bailey J."/>
        </authorList>
    </citation>
    <scope>NUCLEOTIDE SEQUENCE [LARGE SCALE GENOMIC DNA]</scope>
    <source>
        <strain evidence="1">Hydrate Ridge</strain>
    </source>
</reference>
<dbReference type="AlphaFoldDB" id="A0A0A6PGK1"/>
<dbReference type="EMBL" id="JSZA02000011">
    <property type="protein sequence ID" value="KHD06847.1"/>
    <property type="molecule type" value="Genomic_DNA"/>
</dbReference>
<dbReference type="PANTHER" id="PTHR34235">
    <property type="entry name" value="SLR1203 PROTEIN-RELATED"/>
    <property type="match status" value="1"/>
</dbReference>
<dbReference type="Gene3D" id="1.20.1220.20">
    <property type="entry name" value="Uncharcterised protein PF01724"/>
    <property type="match status" value="1"/>
</dbReference>
<evidence type="ECO:0000313" key="2">
    <source>
        <dbReference type="Proteomes" id="UP000030428"/>
    </source>
</evidence>
<evidence type="ECO:0000313" key="1">
    <source>
        <dbReference type="EMBL" id="KHD06847.1"/>
    </source>
</evidence>
<protein>
    <recommendedName>
        <fullName evidence="3">Protein containing DUF29</fullName>
    </recommendedName>
</protein>